<dbReference type="Gene3D" id="3.30.2310.20">
    <property type="entry name" value="RelE-like"/>
    <property type="match status" value="1"/>
</dbReference>
<keyword evidence="2" id="KW-1185">Reference proteome</keyword>
<reference evidence="1 2" key="1">
    <citation type="submission" date="2024-02" db="EMBL/GenBank/DDBJ databases">
        <authorList>
            <person name="Grouzdev D."/>
        </authorList>
    </citation>
    <scope>NUCLEOTIDE SEQUENCE [LARGE SCALE GENOMIC DNA]</scope>
    <source>
        <strain evidence="1 2">9N</strain>
    </source>
</reference>
<dbReference type="Proteomes" id="UP001350748">
    <property type="component" value="Unassembled WGS sequence"/>
</dbReference>
<organism evidence="1 2">
    <name type="scientific">Methylocystis borbori</name>
    <dbReference type="NCBI Taxonomy" id="3118750"/>
    <lineage>
        <taxon>Bacteria</taxon>
        <taxon>Pseudomonadati</taxon>
        <taxon>Pseudomonadota</taxon>
        <taxon>Alphaproteobacteria</taxon>
        <taxon>Hyphomicrobiales</taxon>
        <taxon>Methylocystaceae</taxon>
        <taxon>Methylocystis</taxon>
    </lineage>
</organism>
<evidence type="ECO:0000313" key="2">
    <source>
        <dbReference type="Proteomes" id="UP001350748"/>
    </source>
</evidence>
<dbReference type="EMBL" id="JAZHYN010000006">
    <property type="protein sequence ID" value="MEF3365598.1"/>
    <property type="molecule type" value="Genomic_DNA"/>
</dbReference>
<comment type="caution">
    <text evidence="1">The sequence shown here is derived from an EMBL/GenBank/DDBJ whole genome shotgun (WGS) entry which is preliminary data.</text>
</comment>
<proteinExistence type="predicted"/>
<dbReference type="RefSeq" id="WP_332080508.1">
    <property type="nucleotide sequence ID" value="NZ_JAZHYN010000006.1"/>
</dbReference>
<gene>
    <name evidence="1" type="ORF">V3H18_03525</name>
</gene>
<evidence type="ECO:0008006" key="3">
    <source>
        <dbReference type="Google" id="ProtNLM"/>
    </source>
</evidence>
<name>A0ABU7XDZ7_9HYPH</name>
<accession>A0ABU7XDZ7</accession>
<sequence>MAPRASKGLQKRTIDSIEIFPLGGQLSDWGGLRERPVSPFPYIVYWAVEGEELWIVHIRHAARRRPVK</sequence>
<dbReference type="InterPro" id="IPR035093">
    <property type="entry name" value="RelE/ParE_toxin_dom_sf"/>
</dbReference>
<protein>
    <recommendedName>
        <fullName evidence="3">Type II toxin-antitoxin system RelE/ParE family toxin</fullName>
    </recommendedName>
</protein>
<evidence type="ECO:0000313" key="1">
    <source>
        <dbReference type="EMBL" id="MEF3365598.1"/>
    </source>
</evidence>